<name>A0AAD9XS55_9ROSI</name>
<dbReference type="Proteomes" id="UP001280121">
    <property type="component" value="Unassembled WGS sequence"/>
</dbReference>
<keyword evidence="8" id="KW-1185">Reference proteome</keyword>
<evidence type="ECO:0000256" key="4">
    <source>
        <dbReference type="ARBA" id="ARBA00023136"/>
    </source>
</evidence>
<keyword evidence="2 5" id="KW-0812">Transmembrane</keyword>
<keyword evidence="4 5" id="KW-0472">Membrane</keyword>
<evidence type="ECO:0000256" key="3">
    <source>
        <dbReference type="ARBA" id="ARBA00022989"/>
    </source>
</evidence>
<sequence>MAEENQLVPLAPAGIHPRSDVESAGKFAVKPKPKNRPEKSSKFLVYFLAFIVISGAALLIFSSIVLRASTPRLKLRSVAIKTLLHGNSTINATLITELTLRNRNFGSFRFRNGTGQVFYGTVTVGEMKIREGRVRARNTERFRVTVEVRSNQSEARNLSSDLSSGVLKLSSHAQLQGRVNLLNIMKRKKRPEMNCNMNLVLRNQTIQDLVCD</sequence>
<dbReference type="GO" id="GO:0005886">
    <property type="term" value="C:plasma membrane"/>
    <property type="evidence" value="ECO:0007669"/>
    <property type="project" value="TreeGrafter"/>
</dbReference>
<comment type="subcellular location">
    <subcellularLocation>
        <location evidence="1">Membrane</location>
        <topology evidence="1">Single-pass membrane protein</topology>
    </subcellularLocation>
</comment>
<keyword evidence="3 5" id="KW-1133">Transmembrane helix</keyword>
<dbReference type="InterPro" id="IPR044839">
    <property type="entry name" value="NDR1-like"/>
</dbReference>
<dbReference type="GO" id="GO:0098542">
    <property type="term" value="P:defense response to other organism"/>
    <property type="evidence" value="ECO:0007669"/>
    <property type="project" value="InterPro"/>
</dbReference>
<dbReference type="PANTHER" id="PTHR31234">
    <property type="entry name" value="LATE EMBRYOGENESIS ABUNDANT (LEA) HYDROXYPROLINE-RICH GLYCOPROTEIN FAMILY"/>
    <property type="match status" value="1"/>
</dbReference>
<evidence type="ECO:0000259" key="6">
    <source>
        <dbReference type="Pfam" id="PF03168"/>
    </source>
</evidence>
<dbReference type="PANTHER" id="PTHR31234:SF3">
    <property type="entry name" value="LATE EMBRYOGENESIS ABUNDANT (LEA) HYDROXYPROLINE-RICH GLYCOPROTEIN FAMILY"/>
    <property type="match status" value="1"/>
</dbReference>
<dbReference type="AlphaFoldDB" id="A0AAD9XS55"/>
<evidence type="ECO:0000256" key="1">
    <source>
        <dbReference type="ARBA" id="ARBA00004167"/>
    </source>
</evidence>
<feature type="domain" description="Late embryogenesis abundant protein LEA-2 subgroup" evidence="6">
    <location>
        <begin position="98"/>
        <end position="195"/>
    </location>
</feature>
<dbReference type="InterPro" id="IPR004864">
    <property type="entry name" value="LEA_2"/>
</dbReference>
<accession>A0AAD9XS55</accession>
<gene>
    <name evidence="7" type="ORF">Ddye_002746</name>
</gene>
<comment type="caution">
    <text evidence="7">The sequence shown here is derived from an EMBL/GenBank/DDBJ whole genome shotgun (WGS) entry which is preliminary data.</text>
</comment>
<evidence type="ECO:0000313" key="8">
    <source>
        <dbReference type="Proteomes" id="UP001280121"/>
    </source>
</evidence>
<reference evidence="7" key="1">
    <citation type="journal article" date="2023" name="Plant J.">
        <title>Genome sequences and population genomics provide insights into the demographic history, inbreeding, and mutation load of two 'living fossil' tree species of Dipteronia.</title>
        <authorList>
            <person name="Feng Y."/>
            <person name="Comes H.P."/>
            <person name="Chen J."/>
            <person name="Zhu S."/>
            <person name="Lu R."/>
            <person name="Zhang X."/>
            <person name="Li P."/>
            <person name="Qiu J."/>
            <person name="Olsen K.M."/>
            <person name="Qiu Y."/>
        </authorList>
    </citation>
    <scope>NUCLEOTIDE SEQUENCE</scope>
    <source>
        <strain evidence="7">KIB01</strain>
    </source>
</reference>
<evidence type="ECO:0000256" key="2">
    <source>
        <dbReference type="ARBA" id="ARBA00022692"/>
    </source>
</evidence>
<proteinExistence type="predicted"/>
<dbReference type="Pfam" id="PF03168">
    <property type="entry name" value="LEA_2"/>
    <property type="match status" value="1"/>
</dbReference>
<evidence type="ECO:0000313" key="7">
    <source>
        <dbReference type="EMBL" id="KAK2664172.1"/>
    </source>
</evidence>
<organism evidence="7 8">
    <name type="scientific">Dipteronia dyeriana</name>
    <dbReference type="NCBI Taxonomy" id="168575"/>
    <lineage>
        <taxon>Eukaryota</taxon>
        <taxon>Viridiplantae</taxon>
        <taxon>Streptophyta</taxon>
        <taxon>Embryophyta</taxon>
        <taxon>Tracheophyta</taxon>
        <taxon>Spermatophyta</taxon>
        <taxon>Magnoliopsida</taxon>
        <taxon>eudicotyledons</taxon>
        <taxon>Gunneridae</taxon>
        <taxon>Pentapetalae</taxon>
        <taxon>rosids</taxon>
        <taxon>malvids</taxon>
        <taxon>Sapindales</taxon>
        <taxon>Sapindaceae</taxon>
        <taxon>Hippocastanoideae</taxon>
        <taxon>Acereae</taxon>
        <taxon>Dipteronia</taxon>
    </lineage>
</organism>
<dbReference type="EMBL" id="JANJYI010000001">
    <property type="protein sequence ID" value="KAK2664172.1"/>
    <property type="molecule type" value="Genomic_DNA"/>
</dbReference>
<protein>
    <recommendedName>
        <fullName evidence="6">Late embryogenesis abundant protein LEA-2 subgroup domain-containing protein</fullName>
    </recommendedName>
</protein>
<evidence type="ECO:0000256" key="5">
    <source>
        <dbReference type="SAM" id="Phobius"/>
    </source>
</evidence>
<feature type="transmembrane region" description="Helical" evidence="5">
    <location>
        <begin position="43"/>
        <end position="66"/>
    </location>
</feature>